<dbReference type="InterPro" id="IPR036291">
    <property type="entry name" value="NAD(P)-bd_dom_sf"/>
</dbReference>
<dbReference type="PANTHER" id="PTHR42879">
    <property type="entry name" value="3-OXOACYL-(ACYL-CARRIER-PROTEIN) REDUCTASE"/>
    <property type="match status" value="1"/>
</dbReference>
<evidence type="ECO:0000313" key="2">
    <source>
        <dbReference type="EMBL" id="EQD59160.1"/>
    </source>
</evidence>
<dbReference type="Gene3D" id="3.40.50.720">
    <property type="entry name" value="NAD(P)-binding Rossmann-like Domain"/>
    <property type="match status" value="1"/>
</dbReference>
<dbReference type="PANTHER" id="PTHR42879:SF2">
    <property type="entry name" value="3-OXOACYL-[ACYL-CARRIER-PROTEIN] REDUCTASE FABG"/>
    <property type="match status" value="1"/>
</dbReference>
<organism evidence="2">
    <name type="scientific">mine drainage metagenome</name>
    <dbReference type="NCBI Taxonomy" id="410659"/>
    <lineage>
        <taxon>unclassified sequences</taxon>
        <taxon>metagenomes</taxon>
        <taxon>ecological metagenomes</taxon>
    </lineage>
</organism>
<protein>
    <submittedName>
        <fullName evidence="2">3-oxoacyl-[acyl-carrier-protein] reductase</fullName>
    </submittedName>
</protein>
<proteinExistence type="inferred from homology"/>
<comment type="similarity">
    <text evidence="1">Belongs to the short-chain dehydrogenases/reductases (SDR) family.</text>
</comment>
<reference evidence="2" key="2">
    <citation type="journal article" date="2014" name="ISME J.">
        <title>Microbial stratification in low pH oxic and suboxic macroscopic growths along an acid mine drainage.</title>
        <authorList>
            <person name="Mendez-Garcia C."/>
            <person name="Mesa V."/>
            <person name="Sprenger R.R."/>
            <person name="Richter M."/>
            <person name="Diez M.S."/>
            <person name="Solano J."/>
            <person name="Bargiela R."/>
            <person name="Golyshina O.V."/>
            <person name="Manteca A."/>
            <person name="Ramos J.L."/>
            <person name="Gallego J.R."/>
            <person name="Llorente I."/>
            <person name="Martins Dos Santos V.A."/>
            <person name="Jensen O.N."/>
            <person name="Pelaez A.I."/>
            <person name="Sanchez J."/>
            <person name="Ferrer M."/>
        </authorList>
    </citation>
    <scope>NUCLEOTIDE SEQUENCE</scope>
</reference>
<dbReference type="AlphaFoldDB" id="T1BYY7"/>
<dbReference type="InterPro" id="IPR050259">
    <property type="entry name" value="SDR"/>
</dbReference>
<dbReference type="EMBL" id="AUZZ01002735">
    <property type="protein sequence ID" value="EQD59160.1"/>
    <property type="molecule type" value="Genomic_DNA"/>
</dbReference>
<comment type="caution">
    <text evidence="2">The sequence shown here is derived from an EMBL/GenBank/DDBJ whole genome shotgun (WGS) entry which is preliminary data.</text>
</comment>
<dbReference type="InterPro" id="IPR002347">
    <property type="entry name" value="SDR_fam"/>
</dbReference>
<name>T1BYY7_9ZZZZ</name>
<reference evidence="2" key="1">
    <citation type="submission" date="2013-08" db="EMBL/GenBank/DDBJ databases">
        <authorList>
            <person name="Mendez C."/>
            <person name="Richter M."/>
            <person name="Ferrer M."/>
            <person name="Sanchez J."/>
        </authorList>
    </citation>
    <scope>NUCLEOTIDE SEQUENCE</scope>
</reference>
<dbReference type="PRINTS" id="PR00081">
    <property type="entry name" value="GDHRDH"/>
</dbReference>
<accession>T1BYY7</accession>
<dbReference type="Pfam" id="PF00106">
    <property type="entry name" value="adh_short"/>
    <property type="match status" value="1"/>
</dbReference>
<dbReference type="SUPFAM" id="SSF51735">
    <property type="entry name" value="NAD(P)-binding Rossmann-fold domains"/>
    <property type="match status" value="1"/>
</dbReference>
<evidence type="ECO:0000256" key="1">
    <source>
        <dbReference type="ARBA" id="ARBA00006484"/>
    </source>
</evidence>
<gene>
    <name evidence="2" type="ORF">B2A_04085</name>
</gene>
<sequence length="149" mass="16013">MPNRAEVREMSDQPGFALVTGASRGIGAAILARLSDDGYPVVGTATTPSGVATIDHWLAERGRAGSGCLLDFRSATLEDIDEVVKNLEQRWGPVSVLVNNAGITRDDLLLRMTEALWDEVIEVDLSAVFRLTKACLRGMLKARGGRSST</sequence>